<dbReference type="InterPro" id="IPR013491">
    <property type="entry name" value="Tape_meas_N"/>
</dbReference>
<feature type="coiled-coil region" evidence="1">
    <location>
        <begin position="56"/>
        <end position="83"/>
    </location>
</feature>
<organism evidence="3">
    <name type="scientific">Histophilus somni</name>
    <name type="common">Haemophilus somnus</name>
    <dbReference type="NCBI Taxonomy" id="731"/>
    <lineage>
        <taxon>Bacteria</taxon>
        <taxon>Pseudomonadati</taxon>
        <taxon>Pseudomonadota</taxon>
        <taxon>Gammaproteobacteria</taxon>
        <taxon>Pasteurellales</taxon>
        <taxon>Pasteurellaceae</taxon>
        <taxon>Histophilus</taxon>
    </lineage>
</organism>
<dbReference type="Pfam" id="PF20155">
    <property type="entry name" value="TMP_3"/>
    <property type="match status" value="1"/>
</dbReference>
<keyword evidence="1" id="KW-0175">Coiled coil</keyword>
<evidence type="ECO:0000256" key="1">
    <source>
        <dbReference type="SAM" id="Coils"/>
    </source>
</evidence>
<evidence type="ECO:0000313" key="3">
    <source>
        <dbReference type="EMBL" id="AAC45166.1"/>
    </source>
</evidence>
<sequence length="342" mass="37687">MSNKNLTLQVTFSAMDKLSTPIKAICQGSQRLAKQIQGSSVEIKKMKEQLKKIDGFNKLNSELKASQNDLVKAREKVSILAEEMKKIKTPTEEMKRKFSKAKESAARLRDTLEKKRKVLHLERNALKSAGINTSKLKTEEIRLNDAIKKTNQSIETQKNKLKSLQNIQNKVSNLKKQFNKSVELGGNIALTGVATKTVGRLILNPTVKMGEGVIGMAKTAGKFEQFQSILEVTEGSSEKAKESLEWVKKFAVDTPSNLDEAMEAFVRLRAYGMDPTNGLLKTLGDTSAAMGKPVMQAVEAIADAVTGENERLKDLALKGGQLEKILLNMNTPTKTVSNKSHG</sequence>
<dbReference type="EMBL" id="U28154">
    <property type="protein sequence ID" value="AAC45166.1"/>
    <property type="molecule type" value="Genomic_DNA"/>
</dbReference>
<dbReference type="InterPro" id="IPR053058">
    <property type="entry name" value="Mulikevirus_tape_measure"/>
</dbReference>
<evidence type="ECO:0000259" key="2">
    <source>
        <dbReference type="Pfam" id="PF20155"/>
    </source>
</evidence>
<reference evidence="3" key="2">
    <citation type="journal article" date="1997" name="J. Bacteriol.">
        <title>Cloning and characterization of bacteriophage-like DNA from Haemophilus somnus homologous to phages P2 and HP1.</title>
        <authorList>
            <person name="Pontarollo R.A."/>
            <person name="Rioux C.R."/>
            <person name="Potter A.A."/>
        </authorList>
    </citation>
    <scope>NUCLEOTIDE SEQUENCE</scope>
    <source>
        <strain evidence="3">HS25</strain>
    </source>
</reference>
<feature type="coiled-coil region" evidence="1">
    <location>
        <begin position="147"/>
        <end position="184"/>
    </location>
</feature>
<proteinExistence type="predicted"/>
<protein>
    <submittedName>
        <fullName evidence="3">Orf12</fullName>
    </submittedName>
</protein>
<reference evidence="3" key="1">
    <citation type="thesis" date="1996" institute="V. I. D. O." country="University of Saskatchewan">
        <authorList>
            <person name="Pontarollo R.A."/>
        </authorList>
    </citation>
    <scope>NUCLEOTIDE SEQUENCE</scope>
    <source>
        <strain evidence="3">HS25</strain>
    </source>
</reference>
<dbReference type="PANTHER" id="PTHR38812:SF2">
    <property type="entry name" value="MU-LIKE PROPHAGE FLUMU PROTEIN GP42"/>
    <property type="match status" value="1"/>
</dbReference>
<dbReference type="AlphaFoldDB" id="Q48288"/>
<accession>Q48288</accession>
<feature type="domain" description="Tape measure protein N-terminal" evidence="2">
    <location>
        <begin position="216"/>
        <end position="315"/>
    </location>
</feature>
<dbReference type="PANTHER" id="PTHR38812">
    <property type="entry name" value="MU-LIKE PROPHAGE FLUMU PROTEIN GP42"/>
    <property type="match status" value="1"/>
</dbReference>
<name>Q48288_HISSO</name>